<feature type="domain" description="Glycosyl transferase family 1" evidence="1">
    <location>
        <begin position="185"/>
        <end position="310"/>
    </location>
</feature>
<dbReference type="GO" id="GO:0016757">
    <property type="term" value="F:glycosyltransferase activity"/>
    <property type="evidence" value="ECO:0007669"/>
    <property type="project" value="InterPro"/>
</dbReference>
<dbReference type="Proteomes" id="UP000229699">
    <property type="component" value="Unassembled WGS sequence"/>
</dbReference>
<dbReference type="Pfam" id="PF00534">
    <property type="entry name" value="Glycos_transf_1"/>
    <property type="match status" value="1"/>
</dbReference>
<dbReference type="SUPFAM" id="SSF53756">
    <property type="entry name" value="UDP-Glycosyltransferase/glycogen phosphorylase"/>
    <property type="match status" value="1"/>
</dbReference>
<dbReference type="PANTHER" id="PTHR12526">
    <property type="entry name" value="GLYCOSYLTRANSFERASE"/>
    <property type="match status" value="1"/>
</dbReference>
<evidence type="ECO:0000259" key="1">
    <source>
        <dbReference type="Pfam" id="PF00534"/>
    </source>
</evidence>
<comment type="caution">
    <text evidence="3">The sequence shown here is derived from an EMBL/GenBank/DDBJ whole genome shotgun (WGS) entry which is preliminary data.</text>
</comment>
<proteinExistence type="predicted"/>
<protein>
    <recommendedName>
        <fullName evidence="5">Glycosyl transferase</fullName>
    </recommendedName>
</protein>
<accession>A0A2H0C0L4</accession>
<dbReference type="PANTHER" id="PTHR12526:SF595">
    <property type="entry name" value="BLL5217 PROTEIN"/>
    <property type="match status" value="1"/>
</dbReference>
<dbReference type="InterPro" id="IPR001296">
    <property type="entry name" value="Glyco_trans_1"/>
</dbReference>
<dbReference type="InterPro" id="IPR028098">
    <property type="entry name" value="Glyco_trans_4-like_N"/>
</dbReference>
<dbReference type="Gene3D" id="3.40.50.2000">
    <property type="entry name" value="Glycogen Phosphorylase B"/>
    <property type="match status" value="2"/>
</dbReference>
<dbReference type="Pfam" id="PF13439">
    <property type="entry name" value="Glyco_transf_4"/>
    <property type="match status" value="1"/>
</dbReference>
<organism evidence="3 4">
    <name type="scientific">Candidatus Roizmanbacteria bacterium CG22_combo_CG10-13_8_21_14_all_34_12</name>
    <dbReference type="NCBI Taxonomy" id="1974860"/>
    <lineage>
        <taxon>Bacteria</taxon>
        <taxon>Candidatus Roizmaniibacteriota</taxon>
    </lineage>
</organism>
<evidence type="ECO:0000313" key="4">
    <source>
        <dbReference type="Proteomes" id="UP000229699"/>
    </source>
</evidence>
<name>A0A2H0C0L4_9BACT</name>
<evidence type="ECO:0008006" key="5">
    <source>
        <dbReference type="Google" id="ProtNLM"/>
    </source>
</evidence>
<dbReference type="EMBL" id="PCTC01000068">
    <property type="protein sequence ID" value="PIP63309.1"/>
    <property type="molecule type" value="Genomic_DNA"/>
</dbReference>
<evidence type="ECO:0000259" key="2">
    <source>
        <dbReference type="Pfam" id="PF13439"/>
    </source>
</evidence>
<reference evidence="3 4" key="1">
    <citation type="submission" date="2017-09" db="EMBL/GenBank/DDBJ databases">
        <title>Depth-based differentiation of microbial function through sediment-hosted aquifers and enrichment of novel symbionts in the deep terrestrial subsurface.</title>
        <authorList>
            <person name="Probst A.J."/>
            <person name="Ladd B."/>
            <person name="Jarett J.K."/>
            <person name="Geller-Mcgrath D.E."/>
            <person name="Sieber C.M."/>
            <person name="Emerson J.B."/>
            <person name="Anantharaman K."/>
            <person name="Thomas B.C."/>
            <person name="Malmstrom R."/>
            <person name="Stieglmeier M."/>
            <person name="Klingl A."/>
            <person name="Woyke T."/>
            <person name="Ryan C.M."/>
            <person name="Banfield J.F."/>
        </authorList>
    </citation>
    <scope>NUCLEOTIDE SEQUENCE [LARGE SCALE GENOMIC DNA]</scope>
    <source>
        <strain evidence="3">CG22_combo_CG10-13_8_21_14_all_34_12</strain>
    </source>
</reference>
<sequence length="376" mass="42863">MRIAILASNFIRLPPEPKFVPFGFSGAPEKIMHTITEKLVEKGHDVYLFASGDSLTSAHLVSTTKTSTSLDPSIGIGPHIEFERLLISKCYQMAKENKFDIIHSIFDTRSAFYAPLVDIPTVSTLHSPMDKVKNQILSEIKKNLYLISISNSQRKLYPDLNYCATIYHGLDLKSDEFELGEGIGNYMIFVGRLVEDKGIETIISLSKKLQKQVYLLGTNVKNSNFWNNIIKPNIDDNFIHHFGYLDKGKLKIHYQNAKLFLFPIKWEEPFGLVMIESMACGTPVIAYARGSVPEIIKDGITGFIVNSSDSDIRGDFIIKKTGLNGLEEAIKKIYSMSEDEYKLMRRNCRIHVEKNFNVKRMVDDYEKLYQQIIKNK</sequence>
<dbReference type="CDD" id="cd03802">
    <property type="entry name" value="GT4_AviGT4-like"/>
    <property type="match status" value="1"/>
</dbReference>
<feature type="domain" description="Glycosyltransferase subfamily 4-like N-terminal" evidence="2">
    <location>
        <begin position="30"/>
        <end position="140"/>
    </location>
</feature>
<evidence type="ECO:0000313" key="3">
    <source>
        <dbReference type="EMBL" id="PIP63309.1"/>
    </source>
</evidence>
<dbReference type="AlphaFoldDB" id="A0A2H0C0L4"/>
<gene>
    <name evidence="3" type="ORF">COW97_03215</name>
</gene>